<evidence type="ECO:0000256" key="3">
    <source>
        <dbReference type="ARBA" id="ARBA00023125"/>
    </source>
</evidence>
<proteinExistence type="inferred from homology"/>
<dbReference type="PANTHER" id="PTHR30126:SF91">
    <property type="entry name" value="LYSR FAMILY TRANSCRIPTIONAL REGULATOR"/>
    <property type="match status" value="1"/>
</dbReference>
<dbReference type="Pfam" id="PF00126">
    <property type="entry name" value="HTH_1"/>
    <property type="match status" value="1"/>
</dbReference>
<keyword evidence="4" id="KW-0804">Transcription</keyword>
<dbReference type="PROSITE" id="PS50931">
    <property type="entry name" value="HTH_LYSR"/>
    <property type="match status" value="1"/>
</dbReference>
<feature type="domain" description="HTH lysR-type" evidence="5">
    <location>
        <begin position="3"/>
        <end position="60"/>
    </location>
</feature>
<dbReference type="Gene3D" id="1.10.10.10">
    <property type="entry name" value="Winged helix-like DNA-binding domain superfamily/Winged helix DNA-binding domain"/>
    <property type="match status" value="1"/>
</dbReference>
<comment type="similarity">
    <text evidence="1">Belongs to the LysR transcriptional regulatory family.</text>
</comment>
<evidence type="ECO:0000256" key="1">
    <source>
        <dbReference type="ARBA" id="ARBA00009437"/>
    </source>
</evidence>
<protein>
    <submittedName>
        <fullName evidence="6">LysR family transcriptional regulator</fullName>
    </submittedName>
</protein>
<dbReference type="FunFam" id="1.10.10.10:FF:000001">
    <property type="entry name" value="LysR family transcriptional regulator"/>
    <property type="match status" value="1"/>
</dbReference>
<dbReference type="Gene3D" id="3.40.190.290">
    <property type="match status" value="1"/>
</dbReference>
<accession>A0A5P2H8L9</accession>
<dbReference type="EMBL" id="CP044065">
    <property type="protein sequence ID" value="QET03679.1"/>
    <property type="molecule type" value="Genomic_DNA"/>
</dbReference>
<dbReference type="GO" id="GO:0000976">
    <property type="term" value="F:transcription cis-regulatory region binding"/>
    <property type="evidence" value="ECO:0007669"/>
    <property type="project" value="TreeGrafter"/>
</dbReference>
<dbReference type="InterPro" id="IPR000847">
    <property type="entry name" value="LysR_HTH_N"/>
</dbReference>
<gene>
    <name evidence="6" type="ORF">FOB72_05160</name>
</gene>
<evidence type="ECO:0000313" key="7">
    <source>
        <dbReference type="Proteomes" id="UP000322822"/>
    </source>
</evidence>
<dbReference type="InterPro" id="IPR036390">
    <property type="entry name" value="WH_DNA-bd_sf"/>
</dbReference>
<keyword evidence="3" id="KW-0238">DNA-binding</keyword>
<dbReference type="Proteomes" id="UP000322822">
    <property type="component" value="Chromosome 1"/>
</dbReference>
<reference evidence="6 7" key="1">
    <citation type="submission" date="2019-09" db="EMBL/GenBank/DDBJ databases">
        <title>FDA dAtabase for Regulatory Grade micrObial Sequences (FDA-ARGOS): Supporting development and validation of Infectious Disease Dx tests.</title>
        <authorList>
            <person name="Sciortino C."/>
            <person name="Tallon L."/>
            <person name="Sadzewicz L."/>
            <person name="Vavikolanu K."/>
            <person name="Mehta A."/>
            <person name="Aluvathingal J."/>
            <person name="Nadendla S."/>
            <person name="Nandy P."/>
            <person name="Geyer C."/>
            <person name="Yan Y."/>
            <person name="Sichtig H."/>
        </authorList>
    </citation>
    <scope>NUCLEOTIDE SEQUENCE [LARGE SCALE GENOMIC DNA]</scope>
    <source>
        <strain evidence="6 7">FDAARGOS_664</strain>
    </source>
</reference>
<dbReference type="GO" id="GO:0003700">
    <property type="term" value="F:DNA-binding transcription factor activity"/>
    <property type="evidence" value="ECO:0007669"/>
    <property type="project" value="InterPro"/>
</dbReference>
<dbReference type="SUPFAM" id="SSF53850">
    <property type="entry name" value="Periplasmic binding protein-like II"/>
    <property type="match status" value="1"/>
</dbReference>
<sequence length="304" mass="33865">MRFSLEQVQVFVVVVETGSFSAAARRLGKTQSTISSAISNLEIDLGVTLFDRTHKIPTVTEAGRTLLGEATAVLERCRSLEAHAASLAGANPAELTLAIEIPYNTVMPVLMDFEREFPYVDLTIRNPMSGDVSELVLKGDAAVGIAFAQPGYSPELDFVQLGKLIMVHVTHPEHPLASLDRVSFEDLHAYRRLAFTAHANKLPTTEYLRAARTWQAESYLALMEMVSNGLGWATLPRQLIRDELARGDLVELQLAAYPHTDWLVGVDLVWRRSANRGRAHRWLHQRLQRHMVFEVGAGGQRTTR</sequence>
<evidence type="ECO:0000313" key="6">
    <source>
        <dbReference type="EMBL" id="QET03679.1"/>
    </source>
</evidence>
<name>A0A5P2H8L9_9BURK</name>
<evidence type="ECO:0000256" key="2">
    <source>
        <dbReference type="ARBA" id="ARBA00023015"/>
    </source>
</evidence>
<dbReference type="InterPro" id="IPR036388">
    <property type="entry name" value="WH-like_DNA-bd_sf"/>
</dbReference>
<dbReference type="PANTHER" id="PTHR30126">
    <property type="entry name" value="HTH-TYPE TRANSCRIPTIONAL REGULATOR"/>
    <property type="match status" value="1"/>
</dbReference>
<organism evidence="6 7">
    <name type="scientific">Cupriavidus pauculus</name>
    <dbReference type="NCBI Taxonomy" id="82633"/>
    <lineage>
        <taxon>Bacteria</taxon>
        <taxon>Pseudomonadati</taxon>
        <taxon>Pseudomonadota</taxon>
        <taxon>Betaproteobacteria</taxon>
        <taxon>Burkholderiales</taxon>
        <taxon>Burkholderiaceae</taxon>
        <taxon>Cupriavidus</taxon>
    </lineage>
</organism>
<dbReference type="Pfam" id="PF03466">
    <property type="entry name" value="LysR_substrate"/>
    <property type="match status" value="1"/>
</dbReference>
<evidence type="ECO:0000259" key="5">
    <source>
        <dbReference type="PROSITE" id="PS50931"/>
    </source>
</evidence>
<dbReference type="OrthoDB" id="196624at2"/>
<dbReference type="PRINTS" id="PR00039">
    <property type="entry name" value="HTHLYSR"/>
</dbReference>
<dbReference type="AlphaFoldDB" id="A0A5P2H8L9"/>
<dbReference type="InterPro" id="IPR005119">
    <property type="entry name" value="LysR_subst-bd"/>
</dbReference>
<keyword evidence="2" id="KW-0805">Transcription regulation</keyword>
<dbReference type="SUPFAM" id="SSF46785">
    <property type="entry name" value="Winged helix' DNA-binding domain"/>
    <property type="match status" value="1"/>
</dbReference>
<dbReference type="CDD" id="cd05466">
    <property type="entry name" value="PBP2_LTTR_substrate"/>
    <property type="match status" value="1"/>
</dbReference>
<evidence type="ECO:0000256" key="4">
    <source>
        <dbReference type="ARBA" id="ARBA00023163"/>
    </source>
</evidence>